<reference evidence="2 3" key="1">
    <citation type="submission" date="2019-12" db="EMBL/GenBank/DDBJ databases">
        <authorList>
            <person name="Alioto T."/>
            <person name="Alioto T."/>
            <person name="Gomez Garrido J."/>
        </authorList>
    </citation>
    <scope>NUCLEOTIDE SEQUENCE [LARGE SCALE GENOMIC DNA]</scope>
</reference>
<gene>
    <name evidence="2" type="ORF">OLEA9_A054887</name>
</gene>
<feature type="region of interest" description="Disordered" evidence="1">
    <location>
        <begin position="136"/>
        <end position="155"/>
    </location>
</feature>
<feature type="compositionally biased region" description="Low complexity" evidence="1">
    <location>
        <begin position="171"/>
        <end position="197"/>
    </location>
</feature>
<feature type="compositionally biased region" description="Low complexity" evidence="1">
    <location>
        <begin position="330"/>
        <end position="344"/>
    </location>
</feature>
<feature type="region of interest" description="Disordered" evidence="1">
    <location>
        <begin position="230"/>
        <end position="474"/>
    </location>
</feature>
<proteinExistence type="predicted"/>
<feature type="compositionally biased region" description="Low complexity" evidence="1">
    <location>
        <begin position="139"/>
        <end position="153"/>
    </location>
</feature>
<evidence type="ECO:0000313" key="2">
    <source>
        <dbReference type="EMBL" id="CAA3004809.1"/>
    </source>
</evidence>
<accession>A0A8S0TH55</accession>
<feature type="compositionally biased region" description="Polar residues" evidence="1">
    <location>
        <begin position="586"/>
        <end position="603"/>
    </location>
</feature>
<feature type="compositionally biased region" description="Low complexity" evidence="1">
    <location>
        <begin position="567"/>
        <end position="577"/>
    </location>
</feature>
<feature type="compositionally biased region" description="Polar residues" evidence="1">
    <location>
        <begin position="308"/>
        <end position="321"/>
    </location>
</feature>
<protein>
    <submittedName>
        <fullName evidence="2">Uncharacterized protein</fullName>
    </submittedName>
</protein>
<feature type="region of interest" description="Disordered" evidence="1">
    <location>
        <begin position="89"/>
        <end position="131"/>
    </location>
</feature>
<dbReference type="AlphaFoldDB" id="A0A8S0TH55"/>
<dbReference type="Gramene" id="OE9A054887T1">
    <property type="protein sequence ID" value="OE9A054887C1"/>
    <property type="gene ID" value="OE9A054887"/>
</dbReference>
<feature type="compositionally biased region" description="Polar residues" evidence="1">
    <location>
        <begin position="118"/>
        <end position="131"/>
    </location>
</feature>
<evidence type="ECO:0000256" key="1">
    <source>
        <dbReference type="SAM" id="MobiDB-lite"/>
    </source>
</evidence>
<evidence type="ECO:0000313" key="3">
    <source>
        <dbReference type="Proteomes" id="UP000594638"/>
    </source>
</evidence>
<feature type="region of interest" description="Disordered" evidence="1">
    <location>
        <begin position="564"/>
        <end position="614"/>
    </location>
</feature>
<feature type="compositionally biased region" description="Low complexity" evidence="1">
    <location>
        <begin position="355"/>
        <end position="364"/>
    </location>
</feature>
<dbReference type="Proteomes" id="UP000594638">
    <property type="component" value="Unassembled WGS sequence"/>
</dbReference>
<feature type="compositionally biased region" description="Low complexity" evidence="1">
    <location>
        <begin position="411"/>
        <end position="474"/>
    </location>
</feature>
<comment type="caution">
    <text evidence="2">The sequence shown here is derived from an EMBL/GenBank/DDBJ whole genome shotgun (WGS) entry which is preliminary data.</text>
</comment>
<feature type="compositionally biased region" description="Low complexity" evidence="1">
    <location>
        <begin position="50"/>
        <end position="75"/>
    </location>
</feature>
<name>A0A8S0TH55_OLEEU</name>
<organism evidence="2 3">
    <name type="scientific">Olea europaea subsp. europaea</name>
    <dbReference type="NCBI Taxonomy" id="158383"/>
    <lineage>
        <taxon>Eukaryota</taxon>
        <taxon>Viridiplantae</taxon>
        <taxon>Streptophyta</taxon>
        <taxon>Embryophyta</taxon>
        <taxon>Tracheophyta</taxon>
        <taxon>Spermatophyta</taxon>
        <taxon>Magnoliopsida</taxon>
        <taxon>eudicotyledons</taxon>
        <taxon>Gunneridae</taxon>
        <taxon>Pentapetalae</taxon>
        <taxon>asterids</taxon>
        <taxon>lamiids</taxon>
        <taxon>Lamiales</taxon>
        <taxon>Oleaceae</taxon>
        <taxon>Oleeae</taxon>
        <taxon>Olea</taxon>
    </lineage>
</organism>
<dbReference type="OrthoDB" id="6517071at2759"/>
<dbReference type="EMBL" id="CACTIH010006572">
    <property type="protein sequence ID" value="CAA3004809.1"/>
    <property type="molecule type" value="Genomic_DNA"/>
</dbReference>
<feature type="compositionally biased region" description="Basic and acidic residues" evidence="1">
    <location>
        <begin position="375"/>
        <end position="394"/>
    </location>
</feature>
<feature type="compositionally biased region" description="Low complexity" evidence="1">
    <location>
        <begin position="288"/>
        <end position="302"/>
    </location>
</feature>
<sequence length="614" mass="65539">MWLRSATNLSTTSPSSSPADYIIERRQAISMERLNNIPSATRYLSQINQGKSGNGASNCSSGSSNNNNNNISGSGTNFLLGPTGGSVASGLGGKGSKDQSNLLSNNNGSLSSGSNSSIDESASDAEQQQNQQHIITLTRNGRSGGLSRSASRVSRFRSAKEFFERLSSVNGSPQQLQQQQQQQQQQHSPSHLLNHSSNSLASGHALVKTCRQSPERPRGNVAQRYIAPLVNGSAVPPQTPTSLGPHPTRTAHGASPLQVITNNNNNNHLTPVRVKSQTTLGKPPPPSQQQQQQAESATTPTSPHVSIFTKQLSTPPAQRLSETQDNRPDTTTSTTCATTTTTASEHQPKGATSVQIAIATTTKTAQDDDEDVEADNDHDNGEQNGFDKHENMNREDDDQEHNQRPSVILNQLKAAAQQTSQQSKSSSNQLAPAPATATPSVSPLRPRSLPIQTFTSSPLSSICSSTSSSSLSSSTSAYVKLKTTDHSSLSTNTILHINNSHLSQANQRGSDSNGFKTVMNNGCCNEPALPFEGDNVIIGSGSLLVRRNKQLRIKFDETRTATFEYPSESSAASSSSSMDDDIEYETPSNESETNSPTGKQQAFDSDPRVSVQVC</sequence>
<feature type="region of interest" description="Disordered" evidence="1">
    <location>
        <begin position="168"/>
        <end position="197"/>
    </location>
</feature>
<feature type="region of interest" description="Disordered" evidence="1">
    <location>
        <begin position="48"/>
        <end position="75"/>
    </location>
</feature>
<feature type="compositionally biased region" description="Low complexity" evidence="1">
    <location>
        <begin position="100"/>
        <end position="117"/>
    </location>
</feature>
<keyword evidence="3" id="KW-1185">Reference proteome</keyword>